<comment type="caution">
    <text evidence="1">The sequence shown here is derived from an EMBL/GenBank/DDBJ whole genome shotgun (WGS) entry which is preliminary data.</text>
</comment>
<protein>
    <submittedName>
        <fullName evidence="1">DUF2971 domain-containing protein</fullName>
    </submittedName>
</protein>
<accession>A0ABR6EUI4</accession>
<dbReference type="InterPro" id="IPR021352">
    <property type="entry name" value="DUF2971"/>
</dbReference>
<evidence type="ECO:0000313" key="1">
    <source>
        <dbReference type="EMBL" id="MBB2148926.1"/>
    </source>
</evidence>
<gene>
    <name evidence="1" type="ORF">GM920_08370</name>
</gene>
<keyword evidence="2" id="KW-1185">Reference proteome</keyword>
<dbReference type="Pfam" id="PF11185">
    <property type="entry name" value="DUF2971"/>
    <property type="match status" value="1"/>
</dbReference>
<proteinExistence type="predicted"/>
<sequence length="379" mass="45172">MSYLPNKLFQDRNILQQSYNYRINRFCNEIVLYFSKNCKFLKEIGIQKINTKIVLTVTAKMSNRILFEDEYQKLLQNDPFVKEYSFLKSKGAILETDIFSKSFSDSFIEKLSHYYFAPKKTKNRYLFKYLTYNENITTLLTNNSLWFSDPNSFNDPFDCRYKIDADPLDWEIIEFYYGKDNAQTQALPFEDYARAFIMPPKDQFLKDLEEHHFMNSFSKQQGVCCFTEKYDNKLMWAHYAKDATGLCLVFDTWKDVEKEHLVFSGDKVKYRNSLVKKFYDGSGYFEITDILYSKNKIWTYEHEIREHIRIEKGQTDRAVSFDPQSLVGIIYGAKMNKKHKETIKQLTSQLDKYNIDHIDSYIDLQNNSIRLKENQLKLP</sequence>
<evidence type="ECO:0000313" key="2">
    <source>
        <dbReference type="Proteomes" id="UP000636110"/>
    </source>
</evidence>
<reference evidence="1 2" key="1">
    <citation type="submission" date="2019-11" db="EMBL/GenBank/DDBJ databases">
        <title>Description of Pedobacter sp. LMG 31462T.</title>
        <authorList>
            <person name="Carlier A."/>
            <person name="Qi S."/>
            <person name="Vandamme P."/>
        </authorList>
    </citation>
    <scope>NUCLEOTIDE SEQUENCE [LARGE SCALE GENOMIC DNA]</scope>
    <source>
        <strain evidence="1 2">LMG 31462</strain>
    </source>
</reference>
<dbReference type="Proteomes" id="UP000636110">
    <property type="component" value="Unassembled WGS sequence"/>
</dbReference>
<organism evidence="1 2">
    <name type="scientific">Pedobacter gandavensis</name>
    <dbReference type="NCBI Taxonomy" id="2679963"/>
    <lineage>
        <taxon>Bacteria</taxon>
        <taxon>Pseudomonadati</taxon>
        <taxon>Bacteroidota</taxon>
        <taxon>Sphingobacteriia</taxon>
        <taxon>Sphingobacteriales</taxon>
        <taxon>Sphingobacteriaceae</taxon>
        <taxon>Pedobacter</taxon>
    </lineage>
</organism>
<name>A0ABR6EUI4_9SPHI</name>
<dbReference type="EMBL" id="WNXC01000002">
    <property type="protein sequence ID" value="MBB2148926.1"/>
    <property type="molecule type" value="Genomic_DNA"/>
</dbReference>
<dbReference type="RefSeq" id="WP_182955681.1">
    <property type="nucleotide sequence ID" value="NZ_WNXC01000002.1"/>
</dbReference>